<gene>
    <name evidence="1" type="ORF">Xentx_03486</name>
</gene>
<dbReference type="RefSeq" id="WP_074021773.1">
    <property type="nucleotide sequence ID" value="NZ_CAWMWP010000073.1"/>
</dbReference>
<organism evidence="1 2">
    <name type="scientific">Xenorhabdus thuongxuanensis</name>
    <dbReference type="NCBI Taxonomy" id="1873484"/>
    <lineage>
        <taxon>Bacteria</taxon>
        <taxon>Pseudomonadati</taxon>
        <taxon>Pseudomonadota</taxon>
        <taxon>Gammaproteobacteria</taxon>
        <taxon>Enterobacterales</taxon>
        <taxon>Morganellaceae</taxon>
        <taxon>Xenorhabdus</taxon>
    </lineage>
</organism>
<evidence type="ECO:0000313" key="2">
    <source>
        <dbReference type="Proteomes" id="UP000186277"/>
    </source>
</evidence>
<comment type="caution">
    <text evidence="1">The sequence shown here is derived from an EMBL/GenBank/DDBJ whole genome shotgun (WGS) entry which is preliminary data.</text>
</comment>
<protein>
    <submittedName>
        <fullName evidence="1">Uncharacterized protein</fullName>
    </submittedName>
</protein>
<sequence>MAMQTLLFPAIENGARVSFFFQRVSPYYYFVQLKDSSTGRPFTTWNYQSPDYGVAGSFAYDGAPGNLICTVDCLQSPRLDNTWAENIITPNPESPTYGTVYNVAFNDYSGPIQFSNFFISLVSWPPVPPMVPVPPPPMNI</sequence>
<evidence type="ECO:0000313" key="1">
    <source>
        <dbReference type="EMBL" id="OKP00888.1"/>
    </source>
</evidence>
<name>A0A1Q5TKZ0_9GAMM</name>
<proteinExistence type="predicted"/>
<dbReference type="AlphaFoldDB" id="A0A1Q5TKZ0"/>
<dbReference type="EMBL" id="MKGR01000047">
    <property type="protein sequence ID" value="OKP00888.1"/>
    <property type="molecule type" value="Genomic_DNA"/>
</dbReference>
<dbReference type="Proteomes" id="UP000186277">
    <property type="component" value="Unassembled WGS sequence"/>
</dbReference>
<keyword evidence="2" id="KW-1185">Reference proteome</keyword>
<reference evidence="1 2" key="1">
    <citation type="submission" date="2016-09" db="EMBL/GenBank/DDBJ databases">
        <title>Xenorhabdus thuongxuanensis sp. nov. and Xenorhabdus eapokensis sp. nov., isolated from Steinernema species.</title>
        <authorList>
            <person name="Kaempfer P."/>
            <person name="Tobias N.J."/>
            <person name="Phan Ke L."/>
            <person name="Bode H.B."/>
            <person name="Glaeser S.P."/>
        </authorList>
    </citation>
    <scope>NUCLEOTIDE SEQUENCE [LARGE SCALE GENOMIC DNA]</scope>
    <source>
        <strain evidence="1 2">30TX1</strain>
    </source>
</reference>
<dbReference type="OrthoDB" id="6443758at2"/>
<accession>A0A1Q5TKZ0</accession>